<dbReference type="Proteomes" id="UP001597399">
    <property type="component" value="Unassembled WGS sequence"/>
</dbReference>
<gene>
    <name evidence="1" type="ORF">ACFSUE_01790</name>
</gene>
<name>A0ABW5S055_9BACL</name>
<organism evidence="1 2">
    <name type="scientific">Sporolactobacillus shoreicorticis</name>
    <dbReference type="NCBI Taxonomy" id="1923877"/>
    <lineage>
        <taxon>Bacteria</taxon>
        <taxon>Bacillati</taxon>
        <taxon>Bacillota</taxon>
        <taxon>Bacilli</taxon>
        <taxon>Bacillales</taxon>
        <taxon>Sporolactobacillaceae</taxon>
        <taxon>Sporolactobacillus</taxon>
    </lineage>
</organism>
<evidence type="ECO:0000313" key="1">
    <source>
        <dbReference type="EMBL" id="MFD2692377.1"/>
    </source>
</evidence>
<protein>
    <submittedName>
        <fullName evidence="1">Uncharacterized protein</fullName>
    </submittedName>
</protein>
<reference evidence="2" key="1">
    <citation type="journal article" date="2019" name="Int. J. Syst. Evol. Microbiol.">
        <title>The Global Catalogue of Microorganisms (GCM) 10K type strain sequencing project: providing services to taxonomists for standard genome sequencing and annotation.</title>
        <authorList>
            <consortium name="The Broad Institute Genomics Platform"/>
            <consortium name="The Broad Institute Genome Sequencing Center for Infectious Disease"/>
            <person name="Wu L."/>
            <person name="Ma J."/>
        </authorList>
    </citation>
    <scope>NUCLEOTIDE SEQUENCE [LARGE SCALE GENOMIC DNA]</scope>
    <source>
        <strain evidence="2">TISTR 2466</strain>
    </source>
</reference>
<proteinExistence type="predicted"/>
<comment type="caution">
    <text evidence="1">The sequence shown here is derived from an EMBL/GenBank/DDBJ whole genome shotgun (WGS) entry which is preliminary data.</text>
</comment>
<sequence>MDKPLGTSQADIVNKTIDGLASIAQAPELIALGKSAIGDIKALIPQLIKQAVLKAE</sequence>
<dbReference type="EMBL" id="JBHUMQ010000003">
    <property type="protein sequence ID" value="MFD2692377.1"/>
    <property type="molecule type" value="Genomic_DNA"/>
</dbReference>
<accession>A0ABW5S055</accession>
<keyword evidence="2" id="KW-1185">Reference proteome</keyword>
<dbReference type="RefSeq" id="WP_253059345.1">
    <property type="nucleotide sequence ID" value="NZ_JAMXWM010000004.1"/>
</dbReference>
<evidence type="ECO:0000313" key="2">
    <source>
        <dbReference type="Proteomes" id="UP001597399"/>
    </source>
</evidence>